<name>A0A8X7BAJ7_TRICX</name>
<sequence>MFLGQIDIAVFQDHPLPLSGGQALGQPHDAGPCAAVGAITLQRVLAGGALGTIQASLSAVRAKWNERFSEFIKG</sequence>
<dbReference type="EMBL" id="BMAU01021371">
    <property type="protein sequence ID" value="GFY25141.1"/>
    <property type="molecule type" value="Genomic_DNA"/>
</dbReference>
<proteinExistence type="predicted"/>
<accession>A0A8X7BAJ7</accession>
<organism evidence="1 2">
    <name type="scientific">Trichonephila clavipes</name>
    <name type="common">Golden silk orbweaver</name>
    <name type="synonym">Nephila clavipes</name>
    <dbReference type="NCBI Taxonomy" id="2585209"/>
    <lineage>
        <taxon>Eukaryota</taxon>
        <taxon>Metazoa</taxon>
        <taxon>Ecdysozoa</taxon>
        <taxon>Arthropoda</taxon>
        <taxon>Chelicerata</taxon>
        <taxon>Arachnida</taxon>
        <taxon>Araneae</taxon>
        <taxon>Araneomorphae</taxon>
        <taxon>Entelegynae</taxon>
        <taxon>Araneoidea</taxon>
        <taxon>Nephilidae</taxon>
        <taxon>Trichonephila</taxon>
    </lineage>
</organism>
<dbReference type="AlphaFoldDB" id="A0A8X7BAJ7"/>
<evidence type="ECO:0000313" key="1">
    <source>
        <dbReference type="EMBL" id="GFY25141.1"/>
    </source>
</evidence>
<keyword evidence="2" id="KW-1185">Reference proteome</keyword>
<evidence type="ECO:0000313" key="2">
    <source>
        <dbReference type="Proteomes" id="UP000887159"/>
    </source>
</evidence>
<dbReference type="Proteomes" id="UP000887159">
    <property type="component" value="Unassembled WGS sequence"/>
</dbReference>
<protein>
    <submittedName>
        <fullName evidence="1">Uncharacterized protein</fullName>
    </submittedName>
</protein>
<reference evidence="1" key="1">
    <citation type="submission" date="2020-08" db="EMBL/GenBank/DDBJ databases">
        <title>Multicomponent nature underlies the extraordinary mechanical properties of spider dragline silk.</title>
        <authorList>
            <person name="Kono N."/>
            <person name="Nakamura H."/>
            <person name="Mori M."/>
            <person name="Yoshida Y."/>
            <person name="Ohtoshi R."/>
            <person name="Malay A.D."/>
            <person name="Moran D.A.P."/>
            <person name="Tomita M."/>
            <person name="Numata K."/>
            <person name="Arakawa K."/>
        </authorList>
    </citation>
    <scope>NUCLEOTIDE SEQUENCE</scope>
</reference>
<gene>
    <name evidence="1" type="primary">NCL1_27242</name>
    <name evidence="1" type="ORF">TNCV_2482621</name>
</gene>
<comment type="caution">
    <text evidence="1">The sequence shown here is derived from an EMBL/GenBank/DDBJ whole genome shotgun (WGS) entry which is preliminary data.</text>
</comment>